<evidence type="ECO:0000313" key="2">
    <source>
        <dbReference type="Proteomes" id="UP000317171"/>
    </source>
</evidence>
<sequence>MNRPIRTEFTETKLHVPWESIVHLTGGTETHHYLNEEGGIESHTTVHLQPMHCGHLAPAGGTCSQCYRTSCPQCFTACLLCHCPLGPCCFRTIHTANDEELFFCAACYGKVKRRKLFRSLISGFIRFG</sequence>
<dbReference type="KEGG" id="gaz:Pan241w_26470"/>
<gene>
    <name evidence="1" type="ORF">Pan241w_26470</name>
</gene>
<organism evidence="1 2">
    <name type="scientific">Gimesia alba</name>
    <dbReference type="NCBI Taxonomy" id="2527973"/>
    <lineage>
        <taxon>Bacteria</taxon>
        <taxon>Pseudomonadati</taxon>
        <taxon>Planctomycetota</taxon>
        <taxon>Planctomycetia</taxon>
        <taxon>Planctomycetales</taxon>
        <taxon>Planctomycetaceae</taxon>
        <taxon>Gimesia</taxon>
    </lineage>
</organism>
<dbReference type="EMBL" id="CP036269">
    <property type="protein sequence ID" value="QDT42562.1"/>
    <property type="molecule type" value="Genomic_DNA"/>
</dbReference>
<keyword evidence="2" id="KW-1185">Reference proteome</keyword>
<accession>A0A517RFA6</accession>
<dbReference type="Proteomes" id="UP000317171">
    <property type="component" value="Chromosome"/>
</dbReference>
<evidence type="ECO:0000313" key="1">
    <source>
        <dbReference type="EMBL" id="QDT42562.1"/>
    </source>
</evidence>
<proteinExistence type="predicted"/>
<dbReference type="AlphaFoldDB" id="A0A517RFA6"/>
<reference evidence="1 2" key="1">
    <citation type="submission" date="2019-02" db="EMBL/GenBank/DDBJ databases">
        <title>Deep-cultivation of Planctomycetes and their phenomic and genomic characterization uncovers novel biology.</title>
        <authorList>
            <person name="Wiegand S."/>
            <person name="Jogler M."/>
            <person name="Boedeker C."/>
            <person name="Pinto D."/>
            <person name="Vollmers J."/>
            <person name="Rivas-Marin E."/>
            <person name="Kohn T."/>
            <person name="Peeters S.H."/>
            <person name="Heuer A."/>
            <person name="Rast P."/>
            <person name="Oberbeckmann S."/>
            <person name="Bunk B."/>
            <person name="Jeske O."/>
            <person name="Meyerdierks A."/>
            <person name="Storesund J.E."/>
            <person name="Kallscheuer N."/>
            <person name="Luecker S."/>
            <person name="Lage O.M."/>
            <person name="Pohl T."/>
            <person name="Merkel B.J."/>
            <person name="Hornburger P."/>
            <person name="Mueller R.-W."/>
            <person name="Bruemmer F."/>
            <person name="Labrenz M."/>
            <person name="Spormann A.M."/>
            <person name="Op den Camp H."/>
            <person name="Overmann J."/>
            <person name="Amann R."/>
            <person name="Jetten M.S.M."/>
            <person name="Mascher T."/>
            <person name="Medema M.H."/>
            <person name="Devos D.P."/>
            <person name="Kaster A.-K."/>
            <person name="Ovreas L."/>
            <person name="Rohde M."/>
            <person name="Galperin M.Y."/>
            <person name="Jogler C."/>
        </authorList>
    </citation>
    <scope>NUCLEOTIDE SEQUENCE [LARGE SCALE GENOMIC DNA]</scope>
    <source>
        <strain evidence="1 2">Pan241w</strain>
    </source>
</reference>
<protein>
    <submittedName>
        <fullName evidence="1">Uncharacterized protein</fullName>
    </submittedName>
</protein>
<name>A0A517RFA6_9PLAN</name>